<dbReference type="InterPro" id="IPR047215">
    <property type="entry name" value="Galactose_mutarotase-like"/>
</dbReference>
<dbReference type="InterPro" id="IPR018052">
    <property type="entry name" value="Ald1_epimerase_CS"/>
</dbReference>
<protein>
    <recommendedName>
        <fullName evidence="5 8">Aldose 1-epimerase</fullName>
        <ecNumber evidence="4 8">5.1.3.3</ecNumber>
    </recommendedName>
</protein>
<dbReference type="PANTHER" id="PTHR10091:SF0">
    <property type="entry name" value="GALACTOSE MUTAROTASE"/>
    <property type="match status" value="1"/>
</dbReference>
<dbReference type="Pfam" id="PF01263">
    <property type="entry name" value="Aldose_epim"/>
    <property type="match status" value="1"/>
</dbReference>
<evidence type="ECO:0000256" key="10">
    <source>
        <dbReference type="PIRSR" id="PIRSR005096-2"/>
    </source>
</evidence>
<dbReference type="UniPathway" id="UPA00242"/>
<comment type="catalytic activity">
    <reaction evidence="1 8">
        <text>alpha-D-glucose = beta-D-glucose</text>
        <dbReference type="Rhea" id="RHEA:10264"/>
        <dbReference type="ChEBI" id="CHEBI:15903"/>
        <dbReference type="ChEBI" id="CHEBI:17925"/>
        <dbReference type="EC" id="5.1.3.3"/>
    </reaction>
</comment>
<dbReference type="Gene3D" id="2.70.98.10">
    <property type="match status" value="1"/>
</dbReference>
<feature type="binding site" evidence="11">
    <location>
        <begin position="63"/>
        <end position="64"/>
    </location>
    <ligand>
        <name>beta-D-galactose</name>
        <dbReference type="ChEBI" id="CHEBI:27667"/>
    </ligand>
</feature>
<reference evidence="12 13" key="1">
    <citation type="submission" date="2019-05" db="EMBL/GenBank/DDBJ databases">
        <title>Genome sequences of Thalassotalea litorea 1K03283.</title>
        <authorList>
            <person name="Zhang D."/>
        </authorList>
    </citation>
    <scope>NUCLEOTIDE SEQUENCE [LARGE SCALE GENOMIC DNA]</scope>
    <source>
        <strain evidence="12 13">MCCC 1K03283</strain>
    </source>
</reference>
<dbReference type="PIRSF" id="PIRSF005096">
    <property type="entry name" value="GALM"/>
    <property type="match status" value="1"/>
</dbReference>
<dbReference type="RefSeq" id="WP_138318412.1">
    <property type="nucleotide sequence ID" value="NZ_VCBC01000003.1"/>
</dbReference>
<organism evidence="12 13">
    <name type="scientific">Thalassotalea litorea</name>
    <dbReference type="NCBI Taxonomy" id="2020715"/>
    <lineage>
        <taxon>Bacteria</taxon>
        <taxon>Pseudomonadati</taxon>
        <taxon>Pseudomonadota</taxon>
        <taxon>Gammaproteobacteria</taxon>
        <taxon>Alteromonadales</taxon>
        <taxon>Colwelliaceae</taxon>
        <taxon>Thalassotalea</taxon>
    </lineage>
</organism>
<dbReference type="GO" id="GO:0006006">
    <property type="term" value="P:glucose metabolic process"/>
    <property type="evidence" value="ECO:0007669"/>
    <property type="project" value="TreeGrafter"/>
</dbReference>
<dbReference type="EC" id="5.1.3.3" evidence="4 8"/>
<keyword evidence="7 8" id="KW-0119">Carbohydrate metabolism</keyword>
<feature type="binding site" evidence="11">
    <location>
        <begin position="162"/>
        <end position="164"/>
    </location>
    <ligand>
        <name>beta-D-galactose</name>
        <dbReference type="ChEBI" id="CHEBI:27667"/>
    </ligand>
</feature>
<evidence type="ECO:0000256" key="3">
    <source>
        <dbReference type="ARBA" id="ARBA00006206"/>
    </source>
</evidence>
<evidence type="ECO:0000256" key="6">
    <source>
        <dbReference type="ARBA" id="ARBA00023235"/>
    </source>
</evidence>
<feature type="active site" description="Proton acceptor" evidence="9">
    <location>
        <position position="288"/>
    </location>
</feature>
<comment type="pathway">
    <text evidence="2 8">Carbohydrate metabolism; hexose metabolism.</text>
</comment>
<dbReference type="AlphaFoldDB" id="A0A5R9IUV5"/>
<keyword evidence="13" id="KW-1185">Reference proteome</keyword>
<keyword evidence="6 8" id="KW-0413">Isomerase</keyword>
<dbReference type="GO" id="GO:0030246">
    <property type="term" value="F:carbohydrate binding"/>
    <property type="evidence" value="ECO:0007669"/>
    <property type="project" value="InterPro"/>
</dbReference>
<feature type="binding site" evidence="10">
    <location>
        <position position="232"/>
    </location>
    <ligand>
        <name>beta-D-galactose</name>
        <dbReference type="ChEBI" id="CHEBI:27667"/>
    </ligand>
</feature>
<dbReference type="PROSITE" id="PS00545">
    <property type="entry name" value="ALDOSE_1_EPIMERASE"/>
    <property type="match status" value="1"/>
</dbReference>
<name>A0A5R9IUV5_9GAMM</name>
<gene>
    <name evidence="12" type="ORF">FE810_02265</name>
</gene>
<dbReference type="Proteomes" id="UP000307790">
    <property type="component" value="Unassembled WGS sequence"/>
</dbReference>
<evidence type="ECO:0000256" key="1">
    <source>
        <dbReference type="ARBA" id="ARBA00001614"/>
    </source>
</evidence>
<dbReference type="InterPro" id="IPR015443">
    <property type="entry name" value="Aldose_1-epimerase"/>
</dbReference>
<evidence type="ECO:0000256" key="2">
    <source>
        <dbReference type="ARBA" id="ARBA00005028"/>
    </source>
</evidence>
<comment type="similarity">
    <text evidence="3 8">Belongs to the aldose epimerase family.</text>
</comment>
<comment type="caution">
    <text evidence="12">The sequence shown here is derived from an EMBL/GenBank/DDBJ whole genome shotgun (WGS) entry which is preliminary data.</text>
</comment>
<evidence type="ECO:0000256" key="9">
    <source>
        <dbReference type="PIRSR" id="PIRSR005096-1"/>
    </source>
</evidence>
<evidence type="ECO:0000313" key="12">
    <source>
        <dbReference type="EMBL" id="TLU67131.1"/>
    </source>
</evidence>
<dbReference type="InterPro" id="IPR011013">
    <property type="entry name" value="Gal_mutarotase_sf_dom"/>
</dbReference>
<dbReference type="GO" id="GO:0004034">
    <property type="term" value="F:aldose 1-epimerase activity"/>
    <property type="evidence" value="ECO:0007669"/>
    <property type="project" value="UniProtKB-EC"/>
</dbReference>
<dbReference type="OrthoDB" id="9779408at2"/>
<feature type="active site" description="Proton donor" evidence="9">
    <location>
        <position position="162"/>
    </location>
</feature>
<dbReference type="EMBL" id="VCBC01000003">
    <property type="protein sequence ID" value="TLU67131.1"/>
    <property type="molecule type" value="Genomic_DNA"/>
</dbReference>
<proteinExistence type="inferred from homology"/>
<dbReference type="PANTHER" id="PTHR10091">
    <property type="entry name" value="ALDOSE-1-EPIMERASE"/>
    <property type="match status" value="1"/>
</dbReference>
<evidence type="ECO:0000256" key="7">
    <source>
        <dbReference type="ARBA" id="ARBA00023277"/>
    </source>
</evidence>
<accession>A0A5R9IUV5</accession>
<evidence type="ECO:0000256" key="8">
    <source>
        <dbReference type="PIRNR" id="PIRNR005096"/>
    </source>
</evidence>
<dbReference type="InterPro" id="IPR014718">
    <property type="entry name" value="GH-type_carb-bd"/>
</dbReference>
<dbReference type="NCBIfam" id="NF008277">
    <property type="entry name" value="PRK11055.1"/>
    <property type="match status" value="1"/>
</dbReference>
<evidence type="ECO:0000256" key="4">
    <source>
        <dbReference type="ARBA" id="ARBA00013185"/>
    </source>
</evidence>
<evidence type="ECO:0000256" key="5">
    <source>
        <dbReference type="ARBA" id="ARBA00014165"/>
    </source>
</evidence>
<dbReference type="CDD" id="cd09019">
    <property type="entry name" value="galactose_mutarotase_like"/>
    <property type="match status" value="1"/>
</dbReference>
<dbReference type="SUPFAM" id="SSF74650">
    <property type="entry name" value="Galactose mutarotase-like"/>
    <property type="match status" value="1"/>
</dbReference>
<evidence type="ECO:0000313" key="13">
    <source>
        <dbReference type="Proteomes" id="UP000307790"/>
    </source>
</evidence>
<evidence type="ECO:0000256" key="11">
    <source>
        <dbReference type="PIRSR" id="PIRSR005096-3"/>
    </source>
</evidence>
<dbReference type="GO" id="GO:0033499">
    <property type="term" value="P:galactose catabolic process via UDP-galactose, Leloir pathway"/>
    <property type="evidence" value="ECO:0007669"/>
    <property type="project" value="TreeGrafter"/>
</dbReference>
<sequence length="323" mass="36289">MSDILKAIRLTNGNGMEVTLLNYGARIASIQFNGQEMLVTYDDINGFLDDDLYLGATCGRVCNRISDGRFCVDGKSYQLAQNNGGNCLHGGIDNFSYRYWTVEEDSVTEQSVTMTLHSADGDQGFPGDLRVTVTYRLTGDNQLHIDFNGQSDQATPINLTNHAYFNLGATSGQSLQLQLMSSMRLNRNDKEMPDGSFHNISGTDYNFRELTLVGQRQQQTQDPELLAMGGFDHCFILDNSPFNEAKARLVAKQQGIEMRLYTDQSAIQFYTGKYLDGQFQSYEGLCLEAQNYTDAVNQPHFPNSILRPGQTYQHTTVYEFRTL</sequence>
<dbReference type="InterPro" id="IPR008183">
    <property type="entry name" value="Aldose_1/G6P_1-epimerase"/>
</dbReference>